<dbReference type="Proteomes" id="UP000823674">
    <property type="component" value="Chromosome A09"/>
</dbReference>
<dbReference type="EMBL" id="JADBGQ010000008">
    <property type="protein sequence ID" value="KAG5383618.1"/>
    <property type="molecule type" value="Genomic_DNA"/>
</dbReference>
<feature type="region of interest" description="Disordered" evidence="2">
    <location>
        <begin position="167"/>
        <end position="359"/>
    </location>
</feature>
<comment type="caution">
    <text evidence="3">The sequence shown here is derived from an EMBL/GenBank/DDBJ whole genome shotgun (WGS) entry which is preliminary data.</text>
</comment>
<gene>
    <name evidence="3" type="primary">A09g505140.1_BraROA</name>
    <name evidence="3" type="ORF">IGI04_035088</name>
</gene>
<keyword evidence="4" id="KW-1185">Reference proteome</keyword>
<reference evidence="3 4" key="1">
    <citation type="submission" date="2021-03" db="EMBL/GenBank/DDBJ databases">
        <authorList>
            <person name="King G.J."/>
            <person name="Bancroft I."/>
            <person name="Baten A."/>
            <person name="Bloomfield J."/>
            <person name="Borpatragohain P."/>
            <person name="He Z."/>
            <person name="Irish N."/>
            <person name="Irwin J."/>
            <person name="Liu K."/>
            <person name="Mauleon R.P."/>
            <person name="Moore J."/>
            <person name="Morris R."/>
            <person name="Ostergaard L."/>
            <person name="Wang B."/>
            <person name="Wells R."/>
        </authorList>
    </citation>
    <scope>NUCLEOTIDE SEQUENCE [LARGE SCALE GENOMIC DNA]</scope>
    <source>
        <strain evidence="3">R-o-18</strain>
        <tissue evidence="3">Leaf</tissue>
    </source>
</reference>
<protein>
    <submittedName>
        <fullName evidence="3">Uncharacterized protein</fullName>
    </submittedName>
</protein>
<evidence type="ECO:0000313" key="3">
    <source>
        <dbReference type="EMBL" id="KAG5383618.1"/>
    </source>
</evidence>
<feature type="coiled-coil region" evidence="1">
    <location>
        <begin position="486"/>
        <end position="516"/>
    </location>
</feature>
<name>A0ABQ7LAQ3_BRACM</name>
<accession>A0ABQ7LAQ3</accession>
<feature type="compositionally biased region" description="Basic and acidic residues" evidence="2">
    <location>
        <begin position="209"/>
        <end position="227"/>
    </location>
</feature>
<evidence type="ECO:0000256" key="1">
    <source>
        <dbReference type="SAM" id="Coils"/>
    </source>
</evidence>
<sequence>KSKPRVSASESTSIRLAGLGLLFDGLCGWVKSIPNSKSLPSSLMVEWLIFDEFACARLTCPCRSLFFFVVGHPNLATYPEDWKESARIVALQKQDHWEDFTRERIQRSVDRIASQNWISDSLPHINRSTLKRLSLFTRAKQKEINRARTMKQLPDLSLIVAGKIGAKKGTSGSKVAPSEPGVSATTPVASEQALAGVSSQQKNSKRKKRDGDARRESNEEKNTEHAGAEGSSKKGGKKRKAGDLSSGDIPKKKKLKKKDSALLRPSSVCEEELQALVPEVTPEVGTSDDEDETIALRQRRREKRSVDEGSRRVSVGDQGVSGNPREPSDSEGQRGHLLAESPALIAEGSETRVIGRPKETPEDGFKFEFKRDLPLAFHPEDCGRLLQLIKGGPDQLPPVKDLVFKDEYEHAASSSIKNQGDWNVLVEKYDTALKRAKEQIRAGEEAKRKPEEALRIALRDKSDAIAREKTLWKAFDETRTSDAAELHLCKQMMTDLENAVDKLQKDKALLEKTRATESIKYAEEMNRLRKSRKYEVTHERIRVMIAMIAKAEKRFHRIFLREDQKDKYDDARCLHSQAFGTRRCLEQIKESGVVITQETIDFFAGQEKYYEGEAARLEVKEIPREDLRLSPLVLESRFLIDEIWRQIDPFGSNVDLIDSEAAAALLTPFVDRAPRSEDPMREPAMTAVSATRNADENVDLAEQKSADAADHCPDRFPSKGV</sequence>
<evidence type="ECO:0000313" key="4">
    <source>
        <dbReference type="Proteomes" id="UP000823674"/>
    </source>
</evidence>
<organism evidence="3 4">
    <name type="scientific">Brassica rapa subsp. trilocularis</name>
    <dbReference type="NCBI Taxonomy" id="1813537"/>
    <lineage>
        <taxon>Eukaryota</taxon>
        <taxon>Viridiplantae</taxon>
        <taxon>Streptophyta</taxon>
        <taxon>Embryophyta</taxon>
        <taxon>Tracheophyta</taxon>
        <taxon>Spermatophyta</taxon>
        <taxon>Magnoliopsida</taxon>
        <taxon>eudicotyledons</taxon>
        <taxon>Gunneridae</taxon>
        <taxon>Pentapetalae</taxon>
        <taxon>rosids</taxon>
        <taxon>malvids</taxon>
        <taxon>Brassicales</taxon>
        <taxon>Brassicaceae</taxon>
        <taxon>Brassiceae</taxon>
        <taxon>Brassica</taxon>
    </lineage>
</organism>
<proteinExistence type="predicted"/>
<feature type="non-terminal residue" evidence="3">
    <location>
        <position position="1"/>
    </location>
</feature>
<keyword evidence="1" id="KW-0175">Coiled coil</keyword>
<feature type="region of interest" description="Disordered" evidence="2">
    <location>
        <begin position="674"/>
        <end position="695"/>
    </location>
</feature>
<evidence type="ECO:0000256" key="2">
    <source>
        <dbReference type="SAM" id="MobiDB-lite"/>
    </source>
</evidence>